<sequence length="325" mass="36446">MGAGWLAKAAVVVCFLLWATTSLAAAEDFSAWVEEFRAEARAAGISAELLDRALADLTPLERVIELDRRQPEFTQTFEEYLARRVTDARVEEGRAMLARYPSWLNKIAEQYGVQPRFIVALWGLESNYGRHTGSFSIIQSLATLAYEGRRGAFFRNELLHALKIVDAGHISLERMTGSWAGAMGQAQFMPSTFSNFAVDGDGDGRIDIWHSIPDVFASAANYLSRHGWRDDQTWGRPVRLPKGFDASLAGLDQRKRLSEWQRLGVRRIDGRSLPTRDLQASLLLPEGVDGPAYLVYDNFRVLLRWNRSNVFAVSVGLLADRLVEP</sequence>
<gene>
    <name evidence="3" type="ORF">L9S41_13420</name>
</gene>
<dbReference type="Proteomes" id="UP001060414">
    <property type="component" value="Chromosome"/>
</dbReference>
<dbReference type="Gene3D" id="1.10.530.10">
    <property type="match status" value="1"/>
</dbReference>
<reference evidence="3" key="1">
    <citation type="journal article" date="2022" name="Environ. Microbiol.">
        <title>Geoalkalibacter halelectricus SAP #1 sp. nov. possessing extracellular electron transfer and mineral#reducing capabilities from a haloalkaline environment.</title>
        <authorList>
            <person name="Yadav S."/>
            <person name="Singh R."/>
            <person name="Sundharam S.S."/>
            <person name="Chaudhary S."/>
            <person name="Krishnamurthi S."/>
            <person name="Patil S.A."/>
        </authorList>
    </citation>
    <scope>NUCLEOTIDE SEQUENCE</scope>
    <source>
        <strain evidence="3">SAP-1</strain>
    </source>
</reference>
<feature type="signal peptide" evidence="1">
    <location>
        <begin position="1"/>
        <end position="24"/>
    </location>
</feature>
<feature type="chain" id="PRO_5045858141" evidence="1">
    <location>
        <begin position="25"/>
        <end position="325"/>
    </location>
</feature>
<keyword evidence="4" id="KW-1185">Reference proteome</keyword>
<dbReference type="InterPro" id="IPR023346">
    <property type="entry name" value="Lysozyme-like_dom_sf"/>
</dbReference>
<keyword evidence="1" id="KW-0732">Signal</keyword>
<dbReference type="InterPro" id="IPR031304">
    <property type="entry name" value="SLT_2"/>
</dbReference>
<dbReference type="NCBIfam" id="TIGR02283">
    <property type="entry name" value="MltB_2"/>
    <property type="match status" value="1"/>
</dbReference>
<evidence type="ECO:0000313" key="3">
    <source>
        <dbReference type="EMBL" id="UWZ78673.1"/>
    </source>
</evidence>
<name>A0ABY5ZHQ0_9BACT</name>
<evidence type="ECO:0000256" key="1">
    <source>
        <dbReference type="SAM" id="SignalP"/>
    </source>
</evidence>
<feature type="domain" description="Transglycosylase SLT" evidence="2">
    <location>
        <begin position="29"/>
        <end position="320"/>
    </location>
</feature>
<organism evidence="3 4">
    <name type="scientific">Geoalkalibacter halelectricus</name>
    <dbReference type="NCBI Taxonomy" id="2847045"/>
    <lineage>
        <taxon>Bacteria</taxon>
        <taxon>Pseudomonadati</taxon>
        <taxon>Thermodesulfobacteriota</taxon>
        <taxon>Desulfuromonadia</taxon>
        <taxon>Desulfuromonadales</taxon>
        <taxon>Geoalkalibacteraceae</taxon>
        <taxon>Geoalkalibacter</taxon>
    </lineage>
</organism>
<dbReference type="Gene3D" id="1.10.8.350">
    <property type="entry name" value="Bacterial muramidase"/>
    <property type="match status" value="1"/>
</dbReference>
<dbReference type="PANTHER" id="PTHR30163:SF8">
    <property type="entry name" value="LYTIC MUREIN TRANSGLYCOSYLASE"/>
    <property type="match status" value="1"/>
</dbReference>
<evidence type="ECO:0000313" key="4">
    <source>
        <dbReference type="Proteomes" id="UP001060414"/>
    </source>
</evidence>
<dbReference type="SUPFAM" id="SSF53955">
    <property type="entry name" value="Lysozyme-like"/>
    <property type="match status" value="1"/>
</dbReference>
<dbReference type="InterPro" id="IPR043426">
    <property type="entry name" value="MltB-like"/>
</dbReference>
<evidence type="ECO:0000259" key="2">
    <source>
        <dbReference type="Pfam" id="PF13406"/>
    </source>
</evidence>
<dbReference type="EMBL" id="CP092109">
    <property type="protein sequence ID" value="UWZ78673.1"/>
    <property type="molecule type" value="Genomic_DNA"/>
</dbReference>
<protein>
    <submittedName>
        <fullName evidence="3">Lytic murein transglycosylase</fullName>
    </submittedName>
</protein>
<dbReference type="InterPro" id="IPR011970">
    <property type="entry name" value="MltB_2"/>
</dbReference>
<dbReference type="RefSeq" id="WP_260747031.1">
    <property type="nucleotide sequence ID" value="NZ_CP092109.1"/>
</dbReference>
<dbReference type="PANTHER" id="PTHR30163">
    <property type="entry name" value="MEMBRANE-BOUND LYTIC MUREIN TRANSGLYCOSYLASE B"/>
    <property type="match status" value="1"/>
</dbReference>
<proteinExistence type="predicted"/>
<dbReference type="Pfam" id="PF13406">
    <property type="entry name" value="SLT_2"/>
    <property type="match status" value="1"/>
</dbReference>
<accession>A0ABY5ZHQ0</accession>
<dbReference type="CDD" id="cd13399">
    <property type="entry name" value="Slt35-like"/>
    <property type="match status" value="1"/>
</dbReference>